<feature type="region of interest" description="Disordered" evidence="1">
    <location>
        <begin position="105"/>
        <end position="141"/>
    </location>
</feature>
<evidence type="ECO:0000256" key="1">
    <source>
        <dbReference type="SAM" id="MobiDB-lite"/>
    </source>
</evidence>
<reference evidence="3 4" key="1">
    <citation type="submission" date="2020-10" db="EMBL/GenBank/DDBJ databases">
        <title>Draft genome of Ramlibacter aquaticus LMG 30558.</title>
        <authorList>
            <person name="Props R."/>
        </authorList>
    </citation>
    <scope>NUCLEOTIDE SEQUENCE [LARGE SCALE GENOMIC DNA]</scope>
    <source>
        <strain evidence="3 4">LMG 30558</strain>
    </source>
</reference>
<name>A0ABR9SL16_9BURK</name>
<proteinExistence type="predicted"/>
<sequence length="141" mass="14649">MKHVPSRRAPLRPLAFALVALASAGAQAQADPTKPSAAWLAAQAKSPGQKEPEATESSGPANAQILLSGRARRFAMVDGHVVRPGESYNGAKLVAVGEEGAVWDRGGTRESSSMTPAVQKTTVAADKAKALPATKKHKESK</sequence>
<feature type="compositionally biased region" description="Polar residues" evidence="1">
    <location>
        <begin position="109"/>
        <end position="122"/>
    </location>
</feature>
<organism evidence="3 4">
    <name type="scientific">Ramlibacter aquaticus</name>
    <dbReference type="NCBI Taxonomy" id="2780094"/>
    <lineage>
        <taxon>Bacteria</taxon>
        <taxon>Pseudomonadati</taxon>
        <taxon>Pseudomonadota</taxon>
        <taxon>Betaproteobacteria</taxon>
        <taxon>Burkholderiales</taxon>
        <taxon>Comamonadaceae</taxon>
        <taxon>Ramlibacter</taxon>
    </lineage>
</organism>
<accession>A0ABR9SL16</accession>
<feature type="signal peptide" evidence="2">
    <location>
        <begin position="1"/>
        <end position="28"/>
    </location>
</feature>
<feature type="region of interest" description="Disordered" evidence="1">
    <location>
        <begin position="27"/>
        <end position="65"/>
    </location>
</feature>
<dbReference type="Proteomes" id="UP000715965">
    <property type="component" value="Unassembled WGS sequence"/>
</dbReference>
<dbReference type="PROSITE" id="PS51318">
    <property type="entry name" value="TAT"/>
    <property type="match status" value="1"/>
</dbReference>
<evidence type="ECO:0000313" key="4">
    <source>
        <dbReference type="Proteomes" id="UP000715965"/>
    </source>
</evidence>
<keyword evidence="2" id="KW-0732">Signal</keyword>
<protein>
    <recommendedName>
        <fullName evidence="5">MSHA biogenesis protein MshK</fullName>
    </recommendedName>
</protein>
<evidence type="ECO:0008006" key="5">
    <source>
        <dbReference type="Google" id="ProtNLM"/>
    </source>
</evidence>
<evidence type="ECO:0000256" key="2">
    <source>
        <dbReference type="SAM" id="SignalP"/>
    </source>
</evidence>
<dbReference type="InterPro" id="IPR006311">
    <property type="entry name" value="TAT_signal"/>
</dbReference>
<comment type="caution">
    <text evidence="3">The sequence shown here is derived from an EMBL/GenBank/DDBJ whole genome shotgun (WGS) entry which is preliminary data.</text>
</comment>
<evidence type="ECO:0000313" key="3">
    <source>
        <dbReference type="EMBL" id="MBE7942727.1"/>
    </source>
</evidence>
<gene>
    <name evidence="3" type="ORF">IM725_19330</name>
</gene>
<dbReference type="RefSeq" id="WP_193782274.1">
    <property type="nucleotide sequence ID" value="NZ_JADDOJ010000128.1"/>
</dbReference>
<dbReference type="EMBL" id="JADDOJ010000128">
    <property type="protein sequence ID" value="MBE7942727.1"/>
    <property type="molecule type" value="Genomic_DNA"/>
</dbReference>
<keyword evidence="4" id="KW-1185">Reference proteome</keyword>
<feature type="chain" id="PRO_5046346071" description="MSHA biogenesis protein MshK" evidence="2">
    <location>
        <begin position="29"/>
        <end position="141"/>
    </location>
</feature>